<proteinExistence type="predicted"/>
<protein>
    <submittedName>
        <fullName evidence="1">Uncharacterized protein</fullName>
    </submittedName>
</protein>
<gene>
    <name evidence="1" type="ORF">EVAR_50230_1</name>
</gene>
<sequence length="91" mass="10541">MKHHLEPLRFNSLDHFVMGATHFKRRAQKHLAVIKKRRKRKHRSTRPASAVPWDVIFAVITSDATTVSLPWWGAATSITNRECRVRCLDVP</sequence>
<accession>A0A4C2A5T2</accession>
<comment type="caution">
    <text evidence="1">The sequence shown here is derived from an EMBL/GenBank/DDBJ whole genome shotgun (WGS) entry which is preliminary data.</text>
</comment>
<dbReference type="EMBL" id="BGZK01002633">
    <property type="protein sequence ID" value="GBP95458.1"/>
    <property type="molecule type" value="Genomic_DNA"/>
</dbReference>
<reference evidence="1 2" key="1">
    <citation type="journal article" date="2019" name="Commun. Biol.">
        <title>The bagworm genome reveals a unique fibroin gene that provides high tensile strength.</title>
        <authorList>
            <person name="Kono N."/>
            <person name="Nakamura H."/>
            <person name="Ohtoshi R."/>
            <person name="Tomita M."/>
            <person name="Numata K."/>
            <person name="Arakawa K."/>
        </authorList>
    </citation>
    <scope>NUCLEOTIDE SEQUENCE [LARGE SCALE GENOMIC DNA]</scope>
</reference>
<name>A0A4C2A5T2_EUMVA</name>
<keyword evidence="2" id="KW-1185">Reference proteome</keyword>
<organism evidence="1 2">
    <name type="scientific">Eumeta variegata</name>
    <name type="common">Bagworm moth</name>
    <name type="synonym">Eumeta japonica</name>
    <dbReference type="NCBI Taxonomy" id="151549"/>
    <lineage>
        <taxon>Eukaryota</taxon>
        <taxon>Metazoa</taxon>
        <taxon>Ecdysozoa</taxon>
        <taxon>Arthropoda</taxon>
        <taxon>Hexapoda</taxon>
        <taxon>Insecta</taxon>
        <taxon>Pterygota</taxon>
        <taxon>Neoptera</taxon>
        <taxon>Endopterygota</taxon>
        <taxon>Lepidoptera</taxon>
        <taxon>Glossata</taxon>
        <taxon>Ditrysia</taxon>
        <taxon>Tineoidea</taxon>
        <taxon>Psychidae</taxon>
        <taxon>Oiketicinae</taxon>
        <taxon>Eumeta</taxon>
    </lineage>
</organism>
<evidence type="ECO:0000313" key="2">
    <source>
        <dbReference type="Proteomes" id="UP000299102"/>
    </source>
</evidence>
<dbReference type="Proteomes" id="UP000299102">
    <property type="component" value="Unassembled WGS sequence"/>
</dbReference>
<evidence type="ECO:0000313" key="1">
    <source>
        <dbReference type="EMBL" id="GBP95458.1"/>
    </source>
</evidence>
<dbReference type="AlphaFoldDB" id="A0A4C2A5T2"/>